<dbReference type="Proteomes" id="UP000235388">
    <property type="component" value="Unassembled WGS sequence"/>
</dbReference>
<sequence>MSSHSRHTIATLFSAFLIFGVPPTIHGFMQTSTFLAWSNAPGASLEEFFGRGLPEPVISEPVQQLPLDYPSTPLCPTGASSLIIFDLSESDQRANLESVLISSQINRQFNAAPESSRFWTNYLPDSLAERWTSELPLLWPSLCEGDVLEVKVRSGEDLDTVFHKTIEQVDEPRLVIMTTSPPPLDTSTLTTRAGPIKRGLQEGTLENSSMPVSSKGLPGPNTGVFWRYNFLSDYLIVGIFVMLLLFIPPVVLGSFALQSIESPKGLKTKMVGQVSEVKGN</sequence>
<dbReference type="AlphaFoldDB" id="A0A2N5ST27"/>
<keyword evidence="4" id="KW-1185">Reference proteome</keyword>
<name>A0A2N5ST27_9BASI</name>
<reference evidence="4 5" key="1">
    <citation type="submission" date="2017-11" db="EMBL/GenBank/DDBJ databases">
        <title>De novo assembly and phasing of dikaryotic genomes from two isolates of Puccinia coronata f. sp. avenae, the causal agent of oat crown rust.</title>
        <authorList>
            <person name="Miller M.E."/>
            <person name="Zhang Y."/>
            <person name="Omidvar V."/>
            <person name="Sperschneider J."/>
            <person name="Schwessinger B."/>
            <person name="Raley C."/>
            <person name="Palmer J.M."/>
            <person name="Garnica D."/>
            <person name="Upadhyaya N."/>
            <person name="Rathjen J."/>
            <person name="Taylor J.M."/>
            <person name="Park R.F."/>
            <person name="Dodds P.N."/>
            <person name="Hirsch C.D."/>
            <person name="Kianian S.F."/>
            <person name="Figueroa M."/>
        </authorList>
    </citation>
    <scope>NUCLEOTIDE SEQUENCE [LARGE SCALE GENOMIC DNA]</scope>
    <source>
        <strain evidence="2">12NC29</strain>
        <strain evidence="3">12SD80</strain>
    </source>
</reference>
<evidence type="ECO:0008006" key="6">
    <source>
        <dbReference type="Google" id="ProtNLM"/>
    </source>
</evidence>
<evidence type="ECO:0000313" key="2">
    <source>
        <dbReference type="EMBL" id="PLW16388.1"/>
    </source>
</evidence>
<evidence type="ECO:0000313" key="3">
    <source>
        <dbReference type="EMBL" id="PLW48988.1"/>
    </source>
</evidence>
<dbReference type="EMBL" id="PGCI01000019">
    <property type="protein sequence ID" value="PLW48988.1"/>
    <property type="molecule type" value="Genomic_DNA"/>
</dbReference>
<keyword evidence="1" id="KW-0812">Transmembrane</keyword>
<organism evidence="2 4">
    <name type="scientific">Puccinia coronata f. sp. avenae</name>
    <dbReference type="NCBI Taxonomy" id="200324"/>
    <lineage>
        <taxon>Eukaryota</taxon>
        <taxon>Fungi</taxon>
        <taxon>Dikarya</taxon>
        <taxon>Basidiomycota</taxon>
        <taxon>Pucciniomycotina</taxon>
        <taxon>Pucciniomycetes</taxon>
        <taxon>Pucciniales</taxon>
        <taxon>Pucciniaceae</taxon>
        <taxon>Puccinia</taxon>
    </lineage>
</organism>
<feature type="transmembrane region" description="Helical" evidence="1">
    <location>
        <begin position="234"/>
        <end position="257"/>
    </location>
</feature>
<dbReference type="EMBL" id="PGCJ01000871">
    <property type="protein sequence ID" value="PLW16388.1"/>
    <property type="molecule type" value="Genomic_DNA"/>
</dbReference>
<keyword evidence="1" id="KW-1133">Transmembrane helix</keyword>
<dbReference type="Proteomes" id="UP000235392">
    <property type="component" value="Unassembled WGS sequence"/>
</dbReference>
<protein>
    <recommendedName>
        <fullName evidence="6">Protein BIG1</fullName>
    </recommendedName>
</protein>
<evidence type="ECO:0000256" key="1">
    <source>
        <dbReference type="SAM" id="Phobius"/>
    </source>
</evidence>
<evidence type="ECO:0000313" key="4">
    <source>
        <dbReference type="Proteomes" id="UP000235388"/>
    </source>
</evidence>
<proteinExistence type="predicted"/>
<comment type="caution">
    <text evidence="2">The sequence shown here is derived from an EMBL/GenBank/DDBJ whole genome shotgun (WGS) entry which is preliminary data.</text>
</comment>
<dbReference type="OrthoDB" id="2499821at2759"/>
<evidence type="ECO:0000313" key="5">
    <source>
        <dbReference type="Proteomes" id="UP000235392"/>
    </source>
</evidence>
<keyword evidence="1" id="KW-0472">Membrane</keyword>
<gene>
    <name evidence="2" type="ORF">PCANC_17096</name>
    <name evidence="3" type="ORF">PCASD_05047</name>
</gene>
<accession>A0A2N5ST27</accession>